<dbReference type="InterPro" id="IPR003593">
    <property type="entry name" value="AAA+_ATPase"/>
</dbReference>
<feature type="compositionally biased region" description="Pro residues" evidence="4">
    <location>
        <begin position="90"/>
        <end position="119"/>
    </location>
</feature>
<proteinExistence type="predicted"/>
<keyword evidence="5" id="KW-0812">Transmembrane</keyword>
<feature type="binding site" evidence="3">
    <location>
        <begin position="1213"/>
        <end position="1220"/>
    </location>
    <ligand>
        <name>ATP</name>
        <dbReference type="ChEBI" id="CHEBI:30616"/>
    </ligand>
</feature>
<evidence type="ECO:0000259" key="6">
    <source>
        <dbReference type="PROSITE" id="PS50901"/>
    </source>
</evidence>
<dbReference type="Pfam" id="PF01580">
    <property type="entry name" value="FtsK_SpoIIIE"/>
    <property type="match status" value="2"/>
</dbReference>
<feature type="compositionally biased region" description="Low complexity" evidence="4">
    <location>
        <begin position="50"/>
        <end position="89"/>
    </location>
</feature>
<dbReference type="SMART" id="SM00382">
    <property type="entry name" value="AAA"/>
    <property type="match status" value="3"/>
</dbReference>
<keyword evidence="5" id="KW-1133">Transmembrane helix</keyword>
<feature type="transmembrane region" description="Helical" evidence="5">
    <location>
        <begin position="436"/>
        <end position="453"/>
    </location>
</feature>
<evidence type="ECO:0000313" key="7">
    <source>
        <dbReference type="EMBL" id="MBD9729544.1"/>
    </source>
</evidence>
<feature type="compositionally biased region" description="Polar residues" evidence="4">
    <location>
        <begin position="1"/>
        <end position="11"/>
    </location>
</feature>
<reference evidence="7" key="1">
    <citation type="submission" date="2020-09" db="EMBL/GenBank/DDBJ databases">
        <title>Streptomyces canutascabiei sp. nov., which causes potato common scab and is distributed across the world.</title>
        <authorList>
            <person name="Nguyen H.P."/>
            <person name="Weisberg A.J."/>
            <person name="Chang J.H."/>
            <person name="Clarke C.R."/>
        </authorList>
    </citation>
    <scope>NUCLEOTIDE SEQUENCE</scope>
    <source>
        <strain evidence="7">ID-01-6.2a</strain>
    </source>
</reference>
<feature type="region of interest" description="Disordered" evidence="4">
    <location>
        <begin position="1106"/>
        <end position="1128"/>
    </location>
</feature>
<evidence type="ECO:0000256" key="4">
    <source>
        <dbReference type="SAM" id="MobiDB-lite"/>
    </source>
</evidence>
<dbReference type="SUPFAM" id="SSF52540">
    <property type="entry name" value="P-loop containing nucleoside triphosphate hydrolases"/>
    <property type="match status" value="3"/>
</dbReference>
<dbReference type="CDD" id="cd01127">
    <property type="entry name" value="TrwB_TraG_TraD_VirD4"/>
    <property type="match status" value="1"/>
</dbReference>
<dbReference type="EMBL" id="JACYXT010000028">
    <property type="protein sequence ID" value="MBD9729544.1"/>
    <property type="molecule type" value="Genomic_DNA"/>
</dbReference>
<protein>
    <recommendedName>
        <fullName evidence="6">FtsK domain-containing protein</fullName>
    </recommendedName>
</protein>
<feature type="transmembrane region" description="Helical" evidence="5">
    <location>
        <begin position="459"/>
        <end position="476"/>
    </location>
</feature>
<dbReference type="PANTHER" id="PTHR22683:SF1">
    <property type="entry name" value="TYPE VII SECRETION SYSTEM PROTEIN ESSC"/>
    <property type="match status" value="1"/>
</dbReference>
<dbReference type="PANTHER" id="PTHR22683">
    <property type="entry name" value="SPORULATION PROTEIN RELATED"/>
    <property type="match status" value="1"/>
</dbReference>
<dbReference type="InterPro" id="IPR050206">
    <property type="entry name" value="FtsK/SpoIIIE/SftA"/>
</dbReference>
<feature type="region of interest" description="Disordered" evidence="4">
    <location>
        <begin position="1"/>
        <end position="142"/>
    </location>
</feature>
<feature type="region of interest" description="Disordered" evidence="4">
    <location>
        <begin position="316"/>
        <end position="367"/>
    </location>
</feature>
<organism evidence="7 8">
    <name type="scientific">Streptomyces caniscabiei</name>
    <dbReference type="NCBI Taxonomy" id="2746961"/>
    <lineage>
        <taxon>Bacteria</taxon>
        <taxon>Bacillati</taxon>
        <taxon>Actinomycetota</taxon>
        <taxon>Actinomycetes</taxon>
        <taxon>Kitasatosporales</taxon>
        <taxon>Streptomycetaceae</taxon>
        <taxon>Streptomyces</taxon>
    </lineage>
</organism>
<dbReference type="GO" id="GO:0003677">
    <property type="term" value="F:DNA binding"/>
    <property type="evidence" value="ECO:0007669"/>
    <property type="project" value="InterPro"/>
</dbReference>
<dbReference type="InterPro" id="IPR027417">
    <property type="entry name" value="P-loop_NTPase"/>
</dbReference>
<dbReference type="PROSITE" id="PS50901">
    <property type="entry name" value="FTSK"/>
    <property type="match status" value="2"/>
</dbReference>
<feature type="domain" description="FtsK" evidence="6">
    <location>
        <begin position="1196"/>
        <end position="1394"/>
    </location>
</feature>
<dbReference type="InterPro" id="IPR002543">
    <property type="entry name" value="FtsK_dom"/>
</dbReference>
<gene>
    <name evidence="7" type="ORF">IHE70_41480</name>
</gene>
<keyword evidence="2 3" id="KW-0067">ATP-binding</keyword>
<dbReference type="GO" id="GO:0005524">
    <property type="term" value="F:ATP binding"/>
    <property type="evidence" value="ECO:0007669"/>
    <property type="project" value="UniProtKB-UniRule"/>
</dbReference>
<dbReference type="Gene3D" id="3.40.50.300">
    <property type="entry name" value="P-loop containing nucleotide triphosphate hydrolases"/>
    <property type="match status" value="4"/>
</dbReference>
<evidence type="ECO:0000256" key="2">
    <source>
        <dbReference type="ARBA" id="ARBA00022840"/>
    </source>
</evidence>
<sequence>MPSSAWSTAGSRGTPGPSAWTAAAGSPRRSWTWTPTRARWAAPSWPPCAPTGAACAGSRRPPARARAAPRSPVRTSWTRPRPSANSRPNPSSPPPPAPTCSRNRPPPANAPRRPPPPPGTTDRQARSRTIPPPPEPPARGEVKLLITTVDGGDSRGSQDVLLTASGSTPVEDVAAHLARLRAGDTDATDATSPAPGPAPACFLGEEPLAPGTRLADTRLMDGSVVALGHPRTPAVTAYGPERDAMPQPHRPDHAAVVELQVVGGPDAGRVYALGLGTHGIGPLEDAAVPLEGRGLPAEGIRVTVRPDGSAVVELREGGPARLSVPEPPEHRGRPNTPLLPLAEQDEEDEGEDARPGEDTHNPALPDGWQPWAVGAELAVGEYLLRLTEPTPRDAAVVPSEGGGGLDYNRPPRILPHLAPERFRLPGPPDPPARRPIPLMVSLAPMVFGVAMMLFWNSYFYLIFMFLSPMLMAANYLSGRRQARMDYEERSRVYRQRRASLEEDIREKVATERRLRTESAPDPAVAGLWAVGPGRRLWERRRGDPDHLALRIGTAPQPSLLGIDDTAREDNHTAVHWTIPDAPVSVGLVDSGVVGLAGAPGPVQALARWMTAQAAVLHTPRDLRIVVLTDKGSEDSWNWARWLPHSRDGLPGTRGGAVTLIGNDPETVANRVAELVSTLRTRQRAAESTMSKALLSEPDVLVVMDGARRLRDVPGVVSILKEGPGVRIFPLCLDQEERLLPEECTAVVRHENHRLTLRRTGLPDIPDIRPDLVEPDWCERAARGIAPIRDVTPDASEGLPGEVGLLDLLGLPQPDAALITARWAHRPASTGVLLGAGYDGPVAFDLVKDGPHGLVAGTTGSGKSELLQTFVASLAAMNRPDELTFVLVDYKGGSAFKDCVDLPHTLGMVTDLDSHLVQRALTSLSAELTRREHLLAEAGAKDLPEHQGMRRRTPELAPVPRLVIVIDEFATLYREIPDFIPGLVGIAQRGRSLGIHLILATQRPAGVVNSDIRANTNLRIALRVTDASESMDVIDTKDAVSISPATPGRALARLGHGTVVPFQTAYAGTPRPVAEPSVETRARQERQAAEEARIWGTTLHWQRLGRAVSRPGGPEGEQGPDPADLTAGEAPTDLNALVEALSEAARLADCVPQPSPWLPALGQQVLIDDLPQPDTSGGARPAPVSWALSDVPEAQAQLPVRLDLAEFGHLYVVGVPRSGRSQVLRTMAGALARAHSSADVHLYGVDYAGGALTALGVLPNTGAVVPRGDIERLERLFARLDTDLERRQELLTRHHAGNLTELRELVAAGDRPAHVMLFIDGWDALIEAVADHNGGRLVEQLNRLLREGAAAGIHLVATSERALLSGRATALNDNKLLLRLNDRTDYHAVGKRARDIPDLVLPGRGFTSDGGTEIQVALLAPGASGQEQAEALRRIGAEATRRDAGLPADRRPARIGTLPVKVTFTDAYEKVGEELRRPMWGLLGLGGDDVSPVGVDFADTSPTFAVVGPPGSGRSTTLAALAVSLLAAATRLVILAPRESPLRTLGSHPGVRLITATEPSVEEFTEALEAGGGPRVVMVDDADLFVLPDIDQNLRSLAQSGRDHGIGIVIAATAETMTGAMGWLSAMKRHRKGVLLGPQSILEGDFVGARLAHAHLRGRKPGRGLTVDQRTGELINVQIPETVLDTDH</sequence>
<keyword evidence="5" id="KW-0472">Membrane</keyword>
<feature type="domain" description="FtsK" evidence="6">
    <location>
        <begin position="838"/>
        <end position="1030"/>
    </location>
</feature>
<dbReference type="Proteomes" id="UP000661025">
    <property type="component" value="Unassembled WGS sequence"/>
</dbReference>
<evidence type="ECO:0000256" key="3">
    <source>
        <dbReference type="PROSITE-ProRule" id="PRU00289"/>
    </source>
</evidence>
<name>A0A927LD39_9ACTN</name>
<accession>A0A927LD39</accession>
<comment type="caution">
    <text evidence="7">The sequence shown here is derived from an EMBL/GenBank/DDBJ whole genome shotgun (WGS) entry which is preliminary data.</text>
</comment>
<evidence type="ECO:0000256" key="1">
    <source>
        <dbReference type="ARBA" id="ARBA00022741"/>
    </source>
</evidence>
<evidence type="ECO:0000256" key="5">
    <source>
        <dbReference type="SAM" id="Phobius"/>
    </source>
</evidence>
<feature type="binding site" evidence="3">
    <location>
        <begin position="856"/>
        <end position="863"/>
    </location>
    <ligand>
        <name>ATP</name>
        <dbReference type="ChEBI" id="CHEBI:30616"/>
    </ligand>
</feature>
<evidence type="ECO:0000313" key="8">
    <source>
        <dbReference type="Proteomes" id="UP000661025"/>
    </source>
</evidence>
<keyword evidence="1 3" id="KW-0547">Nucleotide-binding</keyword>